<organism evidence="1">
    <name type="scientific">Rhizophora mucronata</name>
    <name type="common">Asiatic mangrove</name>
    <dbReference type="NCBI Taxonomy" id="61149"/>
    <lineage>
        <taxon>Eukaryota</taxon>
        <taxon>Viridiplantae</taxon>
        <taxon>Streptophyta</taxon>
        <taxon>Embryophyta</taxon>
        <taxon>Tracheophyta</taxon>
        <taxon>Spermatophyta</taxon>
        <taxon>Magnoliopsida</taxon>
        <taxon>eudicotyledons</taxon>
        <taxon>Gunneridae</taxon>
        <taxon>Pentapetalae</taxon>
        <taxon>rosids</taxon>
        <taxon>fabids</taxon>
        <taxon>Malpighiales</taxon>
        <taxon>Rhizophoraceae</taxon>
        <taxon>Rhizophora</taxon>
    </lineage>
</organism>
<dbReference type="EMBL" id="GGEC01025845">
    <property type="protein sequence ID" value="MBX06329.1"/>
    <property type="molecule type" value="Transcribed_RNA"/>
</dbReference>
<proteinExistence type="predicted"/>
<name>A0A2P2KKT3_RHIMU</name>
<reference evidence="1" key="1">
    <citation type="submission" date="2018-02" db="EMBL/GenBank/DDBJ databases">
        <title>Rhizophora mucronata_Transcriptome.</title>
        <authorList>
            <person name="Meera S.P."/>
            <person name="Sreeshan A."/>
            <person name="Augustine A."/>
        </authorList>
    </citation>
    <scope>NUCLEOTIDE SEQUENCE</scope>
    <source>
        <tissue evidence="1">Leaf</tissue>
    </source>
</reference>
<sequence>MGFLQFTQQVALRKFSLRSLEFEHFGLCAVLCFPDGIEVEEMVLPFYNLHLCISFISNCFFAEKVIS</sequence>
<accession>A0A2P2KKT3</accession>
<dbReference type="AlphaFoldDB" id="A0A2P2KKT3"/>
<evidence type="ECO:0000313" key="1">
    <source>
        <dbReference type="EMBL" id="MBX06329.1"/>
    </source>
</evidence>
<protein>
    <submittedName>
        <fullName evidence="1">Uncharacterized protein MANES_14G130400</fullName>
    </submittedName>
</protein>